<evidence type="ECO:0000259" key="14">
    <source>
        <dbReference type="Pfam" id="PF00593"/>
    </source>
</evidence>
<dbReference type="GO" id="GO:0009279">
    <property type="term" value="C:cell outer membrane"/>
    <property type="evidence" value="ECO:0007669"/>
    <property type="project" value="UniProtKB-SubCell"/>
</dbReference>
<keyword evidence="13" id="KW-0732">Signal</keyword>
<evidence type="ECO:0000256" key="12">
    <source>
        <dbReference type="SAM" id="MobiDB-lite"/>
    </source>
</evidence>
<evidence type="ECO:0000256" key="13">
    <source>
        <dbReference type="SAM" id="SignalP"/>
    </source>
</evidence>
<comment type="caution">
    <text evidence="16">The sequence shown here is derived from an EMBL/GenBank/DDBJ whole genome shotgun (WGS) entry which is preliminary data.</text>
</comment>
<evidence type="ECO:0000256" key="9">
    <source>
        <dbReference type="ARBA" id="ARBA00023237"/>
    </source>
</evidence>
<evidence type="ECO:0000313" key="16">
    <source>
        <dbReference type="EMBL" id="MRW92959.1"/>
    </source>
</evidence>
<comment type="subcellular location">
    <subcellularLocation>
        <location evidence="1 10">Cell outer membrane</location>
        <topology evidence="1 10">Multi-pass membrane protein</topology>
    </subcellularLocation>
</comment>
<dbReference type="PANTHER" id="PTHR30069">
    <property type="entry name" value="TONB-DEPENDENT OUTER MEMBRANE RECEPTOR"/>
    <property type="match status" value="1"/>
</dbReference>
<feature type="compositionally biased region" description="Polar residues" evidence="12">
    <location>
        <begin position="461"/>
        <end position="477"/>
    </location>
</feature>
<keyword evidence="4 10" id="KW-1134">Transmembrane beta strand</keyword>
<dbReference type="AlphaFoldDB" id="A0A6I2L9K7"/>
<dbReference type="RefSeq" id="WP_154380864.1">
    <property type="nucleotide sequence ID" value="NZ_WKJK01000013.1"/>
</dbReference>
<gene>
    <name evidence="16" type="ORF">GJ699_23450</name>
</gene>
<comment type="similarity">
    <text evidence="2 10 11">Belongs to the TonB-dependent receptor family.</text>
</comment>
<evidence type="ECO:0000256" key="6">
    <source>
        <dbReference type="ARBA" id="ARBA00023077"/>
    </source>
</evidence>
<dbReference type="GO" id="GO:0015344">
    <property type="term" value="F:siderophore uptake transmembrane transporter activity"/>
    <property type="evidence" value="ECO:0007669"/>
    <property type="project" value="TreeGrafter"/>
</dbReference>
<keyword evidence="3 10" id="KW-0813">Transport</keyword>
<keyword evidence="7 10" id="KW-0472">Membrane</keyword>
<sequence length="681" mass="74756">MRFGKKALVLAMAVAGAGAQAEEEDVKLEKVQVVGHYDNAVGTSDAASQGVITGDLIANRPALRTGELLEFVPGMIVTQHSGDGKANQYFLRGFNLDHGTDFATYVDGMPVNMRTHAHGQGYSDLNFLIPELVQRIDYKKGPYFADEGDFASAGAAHIKLADHLEQGIASLSLGSYGYQRAVVADSFQAGGGTLLYGLEVNRNNGPWDTPEKVRKYSATLRYSAGTADDGYSVTAMAYHNTWNSTDQVPLRAVESGLIGRYGAIDPTDGGDSARYSLSCAMRKRDGNVLFEMDAYVVHSSLDLFSNFTYLLSNEEDGDQFNQSERRTMAGFNLAQSWTSDLGGLPMRNKIGLQTRYDQLSPVGLYETVARVRTATVREDRVKESSAGLYAENVTQWQPWLRSLAGVRYDAYRFDVDSSIEGNSGKASDHIASPKLSLIFGPWDKTEYFINYGKGFHSNDARGTTQTRLSDGSASTPVTPLVPTRGGELGLRTEIVPGLQSSLALWRLDIASELVFVGDAGETEASRASHRHGIEWNNHYIATPWLLFDLDLATSHARYTQDDPAGNYIPGAVNRVASFGVTVTDMGRWSGSFNLRHFGPRPLTEDNSVRSASTTLAYARVGYQLSKRTRLSLDVFNLFNKQASDIDYYYESRLSGESSAVSDIHFHPVEPRTLRLTLSHSF</sequence>
<dbReference type="PROSITE" id="PS52016">
    <property type="entry name" value="TONB_DEPENDENT_REC_3"/>
    <property type="match status" value="1"/>
</dbReference>
<organism evidence="16 17">
    <name type="scientific">Duganella guangzhouensis</name>
    <dbReference type="NCBI Taxonomy" id="2666084"/>
    <lineage>
        <taxon>Bacteria</taxon>
        <taxon>Pseudomonadati</taxon>
        <taxon>Pseudomonadota</taxon>
        <taxon>Betaproteobacteria</taxon>
        <taxon>Burkholderiales</taxon>
        <taxon>Oxalobacteraceae</taxon>
        <taxon>Telluria group</taxon>
        <taxon>Duganella</taxon>
    </lineage>
</organism>
<evidence type="ECO:0000256" key="3">
    <source>
        <dbReference type="ARBA" id="ARBA00022448"/>
    </source>
</evidence>
<dbReference type="Pfam" id="PF00593">
    <property type="entry name" value="TonB_dep_Rec_b-barrel"/>
    <property type="match status" value="1"/>
</dbReference>
<dbReference type="InterPro" id="IPR000531">
    <property type="entry name" value="Beta-barrel_TonB"/>
</dbReference>
<evidence type="ECO:0000313" key="17">
    <source>
        <dbReference type="Proteomes" id="UP000433309"/>
    </source>
</evidence>
<feature type="region of interest" description="Disordered" evidence="12">
    <location>
        <begin position="461"/>
        <end position="480"/>
    </location>
</feature>
<evidence type="ECO:0000256" key="10">
    <source>
        <dbReference type="PROSITE-ProRule" id="PRU01360"/>
    </source>
</evidence>
<protein>
    <submittedName>
        <fullName evidence="16">TonB-dependent receptor plug domain-containing protein</fullName>
    </submittedName>
</protein>
<keyword evidence="6 11" id="KW-0798">TonB box</keyword>
<evidence type="ECO:0000256" key="5">
    <source>
        <dbReference type="ARBA" id="ARBA00022692"/>
    </source>
</evidence>
<accession>A0A6I2L9K7</accession>
<reference evidence="16 17" key="1">
    <citation type="submission" date="2019-11" db="EMBL/GenBank/DDBJ databases">
        <title>Novel species isolated from a subtropical stream in China.</title>
        <authorList>
            <person name="Lu H."/>
        </authorList>
    </citation>
    <scope>NUCLEOTIDE SEQUENCE [LARGE SCALE GENOMIC DNA]</scope>
    <source>
        <strain evidence="16 17">FT80W</strain>
    </source>
</reference>
<keyword evidence="17" id="KW-1185">Reference proteome</keyword>
<dbReference type="InterPro" id="IPR037066">
    <property type="entry name" value="Plug_dom_sf"/>
</dbReference>
<dbReference type="SUPFAM" id="SSF56935">
    <property type="entry name" value="Porins"/>
    <property type="match status" value="1"/>
</dbReference>
<dbReference type="PANTHER" id="PTHR30069:SF36">
    <property type="entry name" value="BLL6948 PROTEIN"/>
    <property type="match status" value="1"/>
</dbReference>
<evidence type="ECO:0000256" key="7">
    <source>
        <dbReference type="ARBA" id="ARBA00023136"/>
    </source>
</evidence>
<feature type="chain" id="PRO_5026101957" evidence="13">
    <location>
        <begin position="22"/>
        <end position="681"/>
    </location>
</feature>
<dbReference type="InterPro" id="IPR039426">
    <property type="entry name" value="TonB-dep_rcpt-like"/>
</dbReference>
<evidence type="ECO:0000259" key="15">
    <source>
        <dbReference type="Pfam" id="PF07715"/>
    </source>
</evidence>
<dbReference type="Pfam" id="PF07715">
    <property type="entry name" value="Plug"/>
    <property type="match status" value="1"/>
</dbReference>
<feature type="domain" description="TonB-dependent receptor-like beta-barrel" evidence="14">
    <location>
        <begin position="230"/>
        <end position="637"/>
    </location>
</feature>
<keyword evidence="5 10" id="KW-0812">Transmembrane</keyword>
<feature type="signal peptide" evidence="13">
    <location>
        <begin position="1"/>
        <end position="21"/>
    </location>
</feature>
<evidence type="ECO:0000256" key="1">
    <source>
        <dbReference type="ARBA" id="ARBA00004571"/>
    </source>
</evidence>
<name>A0A6I2L9K7_9BURK</name>
<evidence type="ECO:0000256" key="4">
    <source>
        <dbReference type="ARBA" id="ARBA00022452"/>
    </source>
</evidence>
<proteinExistence type="inferred from homology"/>
<dbReference type="Gene3D" id="2.40.170.20">
    <property type="entry name" value="TonB-dependent receptor, beta-barrel domain"/>
    <property type="match status" value="1"/>
</dbReference>
<evidence type="ECO:0000256" key="11">
    <source>
        <dbReference type="RuleBase" id="RU003357"/>
    </source>
</evidence>
<dbReference type="Gene3D" id="2.170.130.10">
    <property type="entry name" value="TonB-dependent receptor, plug domain"/>
    <property type="match status" value="1"/>
</dbReference>
<feature type="domain" description="TonB-dependent receptor plug" evidence="15">
    <location>
        <begin position="47"/>
        <end position="155"/>
    </location>
</feature>
<dbReference type="GO" id="GO:0044718">
    <property type="term" value="P:siderophore transmembrane transport"/>
    <property type="evidence" value="ECO:0007669"/>
    <property type="project" value="TreeGrafter"/>
</dbReference>
<evidence type="ECO:0000256" key="2">
    <source>
        <dbReference type="ARBA" id="ARBA00009810"/>
    </source>
</evidence>
<dbReference type="Proteomes" id="UP000433309">
    <property type="component" value="Unassembled WGS sequence"/>
</dbReference>
<dbReference type="EMBL" id="WKJK01000013">
    <property type="protein sequence ID" value="MRW92959.1"/>
    <property type="molecule type" value="Genomic_DNA"/>
</dbReference>
<dbReference type="InterPro" id="IPR012910">
    <property type="entry name" value="Plug_dom"/>
</dbReference>
<keyword evidence="9 10" id="KW-0998">Cell outer membrane</keyword>
<evidence type="ECO:0000256" key="8">
    <source>
        <dbReference type="ARBA" id="ARBA00023170"/>
    </source>
</evidence>
<dbReference type="InterPro" id="IPR036942">
    <property type="entry name" value="Beta-barrel_TonB_sf"/>
</dbReference>
<keyword evidence="8 16" id="KW-0675">Receptor</keyword>